<reference evidence="1" key="2">
    <citation type="journal article" date="2014" name="ISME J.">
        <title>Microbial stratification in low pH oxic and suboxic macroscopic growths along an acid mine drainage.</title>
        <authorList>
            <person name="Mendez-Garcia C."/>
            <person name="Mesa V."/>
            <person name="Sprenger R.R."/>
            <person name="Richter M."/>
            <person name="Diez M.S."/>
            <person name="Solano J."/>
            <person name="Bargiela R."/>
            <person name="Golyshina O.V."/>
            <person name="Manteca A."/>
            <person name="Ramos J.L."/>
            <person name="Gallego J.R."/>
            <person name="Llorente I."/>
            <person name="Martins Dos Santos V.A."/>
            <person name="Jensen O.N."/>
            <person name="Pelaez A.I."/>
            <person name="Sanchez J."/>
            <person name="Ferrer M."/>
        </authorList>
    </citation>
    <scope>NUCLEOTIDE SEQUENCE</scope>
</reference>
<organism evidence="1">
    <name type="scientific">mine drainage metagenome</name>
    <dbReference type="NCBI Taxonomy" id="410659"/>
    <lineage>
        <taxon>unclassified sequences</taxon>
        <taxon>metagenomes</taxon>
        <taxon>ecological metagenomes</taxon>
    </lineage>
</organism>
<evidence type="ECO:0000313" key="1">
    <source>
        <dbReference type="EMBL" id="EQD42312.1"/>
    </source>
</evidence>
<dbReference type="AlphaFoldDB" id="T0ZDJ9"/>
<protein>
    <recommendedName>
        <fullName evidence="2">Thermopsin</fullName>
    </recommendedName>
</protein>
<gene>
    <name evidence="1" type="ORF">B2A_10376</name>
</gene>
<dbReference type="EMBL" id="AUZZ01007488">
    <property type="protein sequence ID" value="EQD42312.1"/>
    <property type="molecule type" value="Genomic_DNA"/>
</dbReference>
<feature type="non-terminal residue" evidence="1">
    <location>
        <position position="155"/>
    </location>
</feature>
<reference evidence="1" key="1">
    <citation type="submission" date="2013-08" db="EMBL/GenBank/DDBJ databases">
        <authorList>
            <person name="Mendez C."/>
            <person name="Richter M."/>
            <person name="Ferrer M."/>
            <person name="Sanchez J."/>
        </authorList>
    </citation>
    <scope>NUCLEOTIDE SEQUENCE</scope>
</reference>
<feature type="non-terminal residue" evidence="1">
    <location>
        <position position="1"/>
    </location>
</feature>
<sequence length="155" mass="16360">GSNTYSDFATVTISPDNNITQNLVVKMDTVYASAFSGNYSLSNAEFIAKSNNFTAASYSNSTGIALLQVVPGNYSVYVTGKGYTSLAQHVDFGAWGLNKTELFAPVLSASVTGAVTSKVVKQVSFFANGNLSNAYNAKVSNGRFSITLPVGYYTA</sequence>
<comment type="caution">
    <text evidence="1">The sequence shown here is derived from an EMBL/GenBank/DDBJ whole genome shotgun (WGS) entry which is preliminary data.</text>
</comment>
<name>T0ZDJ9_9ZZZZ</name>
<proteinExistence type="predicted"/>
<accession>T0ZDJ9</accession>
<evidence type="ECO:0008006" key="2">
    <source>
        <dbReference type="Google" id="ProtNLM"/>
    </source>
</evidence>